<organism evidence="1 2">
    <name type="scientific">Nelumbo nucifera</name>
    <name type="common">Sacred lotus</name>
    <dbReference type="NCBI Taxonomy" id="4432"/>
    <lineage>
        <taxon>Eukaryota</taxon>
        <taxon>Viridiplantae</taxon>
        <taxon>Streptophyta</taxon>
        <taxon>Embryophyta</taxon>
        <taxon>Tracheophyta</taxon>
        <taxon>Spermatophyta</taxon>
        <taxon>Magnoliopsida</taxon>
        <taxon>Proteales</taxon>
        <taxon>Nelumbonaceae</taxon>
        <taxon>Nelumbo</taxon>
    </lineage>
</organism>
<dbReference type="Proteomes" id="UP000607653">
    <property type="component" value="Unassembled WGS sequence"/>
</dbReference>
<evidence type="ECO:0000313" key="1">
    <source>
        <dbReference type="EMBL" id="DAD32240.1"/>
    </source>
</evidence>
<proteinExistence type="predicted"/>
<name>A0A822YI40_NELNU</name>
<comment type="caution">
    <text evidence="1">The sequence shown here is derived from an EMBL/GenBank/DDBJ whole genome shotgun (WGS) entry which is preliminary data.</text>
</comment>
<gene>
    <name evidence="1" type="ORF">HUJ06_011091</name>
</gene>
<sequence length="79" mass="8481">MSKKGNVSRSRSHNKFEYILGVSVGPVGYAEFCFIAGCDDPLCPDCEGGKAVKVMWVQCSGLALHCSFNLSLSFNGDSN</sequence>
<evidence type="ECO:0000313" key="2">
    <source>
        <dbReference type="Proteomes" id="UP000607653"/>
    </source>
</evidence>
<dbReference type="EMBL" id="DUZY01000003">
    <property type="protein sequence ID" value="DAD32240.1"/>
    <property type="molecule type" value="Genomic_DNA"/>
</dbReference>
<accession>A0A822YI40</accession>
<dbReference type="AlphaFoldDB" id="A0A822YI40"/>
<reference evidence="1 2" key="1">
    <citation type="journal article" date="2020" name="Mol. Biol. Evol.">
        <title>Distinct Expression and Methylation Patterns for Genes with Different Fates following a Single Whole-Genome Duplication in Flowering Plants.</title>
        <authorList>
            <person name="Shi T."/>
            <person name="Rahmani R.S."/>
            <person name="Gugger P.F."/>
            <person name="Wang M."/>
            <person name="Li H."/>
            <person name="Zhang Y."/>
            <person name="Li Z."/>
            <person name="Wang Q."/>
            <person name="Van de Peer Y."/>
            <person name="Marchal K."/>
            <person name="Chen J."/>
        </authorList>
    </citation>
    <scope>NUCLEOTIDE SEQUENCE [LARGE SCALE GENOMIC DNA]</scope>
    <source>
        <tissue evidence="1">Leaf</tissue>
    </source>
</reference>
<keyword evidence="2" id="KW-1185">Reference proteome</keyword>
<protein>
    <submittedName>
        <fullName evidence="1">Uncharacterized protein</fullName>
    </submittedName>
</protein>